<reference evidence="2" key="1">
    <citation type="journal article" date="2022" name="Int. J. Mol. Sci.">
        <title>Draft Genome of Tanacetum Coccineum: Genomic Comparison of Closely Related Tanacetum-Family Plants.</title>
        <authorList>
            <person name="Yamashiro T."/>
            <person name="Shiraishi A."/>
            <person name="Nakayama K."/>
            <person name="Satake H."/>
        </authorList>
    </citation>
    <scope>NUCLEOTIDE SEQUENCE</scope>
</reference>
<comment type="caution">
    <text evidence="2">The sequence shown here is derived from an EMBL/GenBank/DDBJ whole genome shotgun (WGS) entry which is preliminary data.</text>
</comment>
<name>A0ABQ5EUV7_9ASTR</name>
<proteinExistence type="predicted"/>
<sequence length="443" mass="50214">MHCTSTRVDRAASGLCIQLSFPSVARCLVLQSEVSISYAERVLHVICFSRYAIQISDSSVEMRTAQLVPKFQSIRRFNNYDVLQNISCSPECKIVGQILLDHPLSYALTTTANVPAVYLQQFWKTVSKVSNTKDTIKFKLNSQEIVYTVDMFRSTLSLLVETTENPFIEPATMKFIQPFMQIVGYQGVVDKKDVITYPRFTKLIIADLTKKFDSIPQRLKEEYHSIKDDIPLVSVYTTGNVTLKGMLILDEFITDDICATEEYKEYVKVFVGVEVPTIQLQPVVSTQGTHKTTCSAHRSPTLTTSSPQKKRKPVAGETSSPRKSLKVTIRQKKPCKTSLPPPGDDRERDEMAEVTLLSLTLHKTTLSVKAKENLAKVQEKLDEEIEKMVEGEDNEESYASEFAYSVYQDDDDDSGRIEPRSHKEHPEHVDDDDDETENEKKDD</sequence>
<evidence type="ECO:0000256" key="1">
    <source>
        <dbReference type="SAM" id="MobiDB-lite"/>
    </source>
</evidence>
<feature type="compositionally biased region" description="Basic and acidic residues" evidence="1">
    <location>
        <begin position="414"/>
        <end position="428"/>
    </location>
</feature>
<feature type="compositionally biased region" description="Basic residues" evidence="1">
    <location>
        <begin position="323"/>
        <end position="335"/>
    </location>
</feature>
<dbReference type="Proteomes" id="UP001151760">
    <property type="component" value="Unassembled WGS sequence"/>
</dbReference>
<evidence type="ECO:0000313" key="2">
    <source>
        <dbReference type="EMBL" id="GJT54558.1"/>
    </source>
</evidence>
<feature type="region of interest" description="Disordered" evidence="1">
    <location>
        <begin position="289"/>
        <end position="348"/>
    </location>
</feature>
<feature type="compositionally biased region" description="Polar residues" evidence="1">
    <location>
        <begin position="289"/>
        <end position="307"/>
    </location>
</feature>
<accession>A0ABQ5EUV7</accession>
<feature type="region of interest" description="Disordered" evidence="1">
    <location>
        <begin position="389"/>
        <end position="443"/>
    </location>
</feature>
<keyword evidence="3" id="KW-1185">Reference proteome</keyword>
<evidence type="ECO:0000313" key="3">
    <source>
        <dbReference type="Proteomes" id="UP001151760"/>
    </source>
</evidence>
<organism evidence="2 3">
    <name type="scientific">Tanacetum coccineum</name>
    <dbReference type="NCBI Taxonomy" id="301880"/>
    <lineage>
        <taxon>Eukaryota</taxon>
        <taxon>Viridiplantae</taxon>
        <taxon>Streptophyta</taxon>
        <taxon>Embryophyta</taxon>
        <taxon>Tracheophyta</taxon>
        <taxon>Spermatophyta</taxon>
        <taxon>Magnoliopsida</taxon>
        <taxon>eudicotyledons</taxon>
        <taxon>Gunneridae</taxon>
        <taxon>Pentapetalae</taxon>
        <taxon>asterids</taxon>
        <taxon>campanulids</taxon>
        <taxon>Asterales</taxon>
        <taxon>Asteraceae</taxon>
        <taxon>Asteroideae</taxon>
        <taxon>Anthemideae</taxon>
        <taxon>Anthemidinae</taxon>
        <taxon>Tanacetum</taxon>
    </lineage>
</organism>
<protein>
    <submittedName>
        <fullName evidence="2">Uncharacterized protein</fullName>
    </submittedName>
</protein>
<dbReference type="EMBL" id="BQNB010016682">
    <property type="protein sequence ID" value="GJT54558.1"/>
    <property type="molecule type" value="Genomic_DNA"/>
</dbReference>
<reference evidence="2" key="2">
    <citation type="submission" date="2022-01" db="EMBL/GenBank/DDBJ databases">
        <authorList>
            <person name="Yamashiro T."/>
            <person name="Shiraishi A."/>
            <person name="Satake H."/>
            <person name="Nakayama K."/>
        </authorList>
    </citation>
    <scope>NUCLEOTIDE SEQUENCE</scope>
</reference>
<gene>
    <name evidence="2" type="ORF">Tco_0989612</name>
</gene>